<organism evidence="2 3">
    <name type="scientific">Rosenbergiella gaditana</name>
    <dbReference type="NCBI Taxonomy" id="2726987"/>
    <lineage>
        <taxon>Bacteria</taxon>
        <taxon>Pseudomonadati</taxon>
        <taxon>Pseudomonadota</taxon>
        <taxon>Gammaproteobacteria</taxon>
        <taxon>Enterobacterales</taxon>
        <taxon>Erwiniaceae</taxon>
        <taxon>Rosenbergiella</taxon>
    </lineage>
</organism>
<dbReference type="SUPFAM" id="SSF51182">
    <property type="entry name" value="RmlC-like cupins"/>
    <property type="match status" value="1"/>
</dbReference>
<dbReference type="PANTHER" id="PTHR36440">
    <property type="entry name" value="PUTATIVE (AFU_ORTHOLOGUE AFUA_8G07350)-RELATED"/>
    <property type="match status" value="1"/>
</dbReference>
<proteinExistence type="predicted"/>
<gene>
    <name evidence="2" type="ORF">HH682_15050</name>
</gene>
<keyword evidence="3" id="KW-1185">Reference proteome</keyword>
<sequence length="193" mass="21812">MYDFLTPEIKPIITASILKHAEGEKLFSPSQDITLKVSGVNSEFASTFEIGVPVGFDVGAHFHKRTEELFYVTSGKLLFMAFEPVEYTDNWFDWVGPNGERPVICEAGTLIHVPNYTPHAFANISNETARMVFQASPPPDHEEYFKGLIEILNSNSVVDSKSIEALRKKHDVHQITKLRFLDGHDTPDEKNFQ</sequence>
<comment type="caution">
    <text evidence="2">The sequence shown here is derived from an EMBL/GenBank/DDBJ whole genome shotgun (WGS) entry which is preliminary data.</text>
</comment>
<feature type="domain" description="Cupin type-1" evidence="1">
    <location>
        <begin position="46"/>
        <end position="145"/>
    </location>
</feature>
<reference evidence="2 3" key="1">
    <citation type="submission" date="2020-04" db="EMBL/GenBank/DDBJ databases">
        <title>Genome sequencing of Rosenbergiella species.</title>
        <authorList>
            <person name="Alvarez-Perez S."/>
            <person name="Lievens B."/>
        </authorList>
    </citation>
    <scope>NUCLEOTIDE SEQUENCE [LARGE SCALE GENOMIC DNA]</scope>
    <source>
        <strain evidence="2 3">S61</strain>
    </source>
</reference>
<dbReference type="PANTHER" id="PTHR36440:SF1">
    <property type="entry name" value="PUTATIVE (AFU_ORTHOLOGUE AFUA_8G07350)-RELATED"/>
    <property type="match status" value="1"/>
</dbReference>
<dbReference type="InterPro" id="IPR011051">
    <property type="entry name" value="RmlC_Cupin_sf"/>
</dbReference>
<protein>
    <submittedName>
        <fullName evidence="2">Cupin domain-containing protein</fullName>
    </submittedName>
</protein>
<name>A0ABS5T1R4_9GAMM</name>
<dbReference type="Proteomes" id="UP000790096">
    <property type="component" value="Unassembled WGS sequence"/>
</dbReference>
<dbReference type="Gene3D" id="2.60.120.10">
    <property type="entry name" value="Jelly Rolls"/>
    <property type="match status" value="1"/>
</dbReference>
<dbReference type="InterPro" id="IPR014710">
    <property type="entry name" value="RmlC-like_jellyroll"/>
</dbReference>
<dbReference type="InterPro" id="IPR006045">
    <property type="entry name" value="Cupin_1"/>
</dbReference>
<evidence type="ECO:0000259" key="1">
    <source>
        <dbReference type="Pfam" id="PF00190"/>
    </source>
</evidence>
<accession>A0ABS5T1R4</accession>
<dbReference type="InterPro" id="IPR053146">
    <property type="entry name" value="QDO-like"/>
</dbReference>
<evidence type="ECO:0000313" key="2">
    <source>
        <dbReference type="EMBL" id="MBT0725703.1"/>
    </source>
</evidence>
<dbReference type="Pfam" id="PF00190">
    <property type="entry name" value="Cupin_1"/>
    <property type="match status" value="1"/>
</dbReference>
<dbReference type="RefSeq" id="WP_214238308.1">
    <property type="nucleotide sequence ID" value="NZ_JABBFR010000038.1"/>
</dbReference>
<dbReference type="EMBL" id="JABBFR010000038">
    <property type="protein sequence ID" value="MBT0725703.1"/>
    <property type="molecule type" value="Genomic_DNA"/>
</dbReference>
<evidence type="ECO:0000313" key="3">
    <source>
        <dbReference type="Proteomes" id="UP000790096"/>
    </source>
</evidence>